<organism evidence="8 9">
    <name type="scientific">Phocaeicola dorei</name>
    <dbReference type="NCBI Taxonomy" id="357276"/>
    <lineage>
        <taxon>Bacteria</taxon>
        <taxon>Pseudomonadati</taxon>
        <taxon>Bacteroidota</taxon>
        <taxon>Bacteroidia</taxon>
        <taxon>Bacteroidales</taxon>
        <taxon>Bacteroidaceae</taxon>
        <taxon>Phocaeicola</taxon>
    </lineage>
</organism>
<keyword evidence="4 7" id="KW-0812">Transmembrane</keyword>
<evidence type="ECO:0000256" key="1">
    <source>
        <dbReference type="ARBA" id="ARBA00004571"/>
    </source>
</evidence>
<evidence type="ECO:0000256" key="2">
    <source>
        <dbReference type="ARBA" id="ARBA00022448"/>
    </source>
</evidence>
<gene>
    <name evidence="8" type="ORF">QNN11_00365</name>
</gene>
<evidence type="ECO:0000313" key="8">
    <source>
        <dbReference type="EMBL" id="WHX10090.1"/>
    </source>
</evidence>
<dbReference type="PROSITE" id="PS52016">
    <property type="entry name" value="TONB_DEPENDENT_REC_3"/>
    <property type="match status" value="1"/>
</dbReference>
<dbReference type="AlphaFoldDB" id="A0AA95HTD8"/>
<sequence length="317" mass="36111">MGLDFSILKDRISGSVDAYYRKTVDLLYNYPVPVPPNVYGTTLANVGTISNKGLEILLNGVVFNKKDFGWNTTLTYSTNKNKLDKLNNSKYQLANDYFYVGDAQAPMSGVPTHRVKVGEPIGQIWGWKVLDITEDGKWIYEDQNGNAVESKDVKIEDRKVIGNGLPKHYLGWNNDFRYKNFDLSVTMRGAFGFQNINFTRLHYENYRDQAMNNLKAGYEKVFGKAVLTDSKQFNSYYVEDGDYWKIDNIVLGYNFKKDFIKGIKGMRLYFSVQNALTITGYKGLDPEVGGSLLTPGTDDRNKYPTTRSYTFGVNLNF</sequence>
<evidence type="ECO:0000313" key="9">
    <source>
        <dbReference type="Proteomes" id="UP001177934"/>
    </source>
</evidence>
<evidence type="ECO:0008006" key="10">
    <source>
        <dbReference type="Google" id="ProtNLM"/>
    </source>
</evidence>
<keyword evidence="2 7" id="KW-0813">Transport</keyword>
<name>A0AA95HTD8_9BACT</name>
<evidence type="ECO:0000256" key="7">
    <source>
        <dbReference type="PROSITE-ProRule" id="PRU01360"/>
    </source>
</evidence>
<keyword evidence="3 7" id="KW-1134">Transmembrane beta strand</keyword>
<evidence type="ECO:0000256" key="3">
    <source>
        <dbReference type="ARBA" id="ARBA00022452"/>
    </source>
</evidence>
<dbReference type="InterPro" id="IPR039426">
    <property type="entry name" value="TonB-dep_rcpt-like"/>
</dbReference>
<dbReference type="GO" id="GO:0009279">
    <property type="term" value="C:cell outer membrane"/>
    <property type="evidence" value="ECO:0007669"/>
    <property type="project" value="UniProtKB-SubCell"/>
</dbReference>
<keyword evidence="6 7" id="KW-0998">Cell outer membrane</keyword>
<dbReference type="Gene3D" id="2.40.170.20">
    <property type="entry name" value="TonB-dependent receptor, beta-barrel domain"/>
    <property type="match status" value="1"/>
</dbReference>
<dbReference type="EMBL" id="CP126056">
    <property type="protein sequence ID" value="WHX10090.1"/>
    <property type="molecule type" value="Genomic_DNA"/>
</dbReference>
<dbReference type="SUPFAM" id="SSF56935">
    <property type="entry name" value="Porins"/>
    <property type="match status" value="1"/>
</dbReference>
<dbReference type="InterPro" id="IPR036942">
    <property type="entry name" value="Beta-barrel_TonB_sf"/>
</dbReference>
<evidence type="ECO:0000256" key="6">
    <source>
        <dbReference type="ARBA" id="ARBA00023237"/>
    </source>
</evidence>
<reference evidence="8" key="1">
    <citation type="journal article" date="2023" name="Nat. Commun.">
        <title>Identification of a novel Human Milk Oligosaccharides utilization cluster in the infant gut commensal Bacteroides dorei.</title>
        <authorList>
            <person name="Kijner S."/>
            <person name="Ennis D."/>
            <person name="Shmorak S."/>
            <person name="Florentin A."/>
            <person name="Yassour M."/>
        </authorList>
    </citation>
    <scope>NUCLEOTIDE SEQUENCE</scope>
    <source>
        <strain evidence="8">2</strain>
    </source>
</reference>
<protein>
    <recommendedName>
        <fullName evidence="10">TonB-dependent receptor</fullName>
    </recommendedName>
</protein>
<comment type="similarity">
    <text evidence="7">Belongs to the TonB-dependent receptor family.</text>
</comment>
<comment type="subcellular location">
    <subcellularLocation>
        <location evidence="1 7">Cell outer membrane</location>
        <topology evidence="1 7">Multi-pass membrane protein</topology>
    </subcellularLocation>
</comment>
<accession>A0AA95HTD8</accession>
<proteinExistence type="inferred from homology"/>
<evidence type="ECO:0000256" key="4">
    <source>
        <dbReference type="ARBA" id="ARBA00022692"/>
    </source>
</evidence>
<dbReference type="Proteomes" id="UP001177934">
    <property type="component" value="Chromosome"/>
</dbReference>
<evidence type="ECO:0000256" key="5">
    <source>
        <dbReference type="ARBA" id="ARBA00023136"/>
    </source>
</evidence>
<keyword evidence="5 7" id="KW-0472">Membrane</keyword>